<keyword evidence="1" id="KW-0175">Coiled coil</keyword>
<sequence length="349" mass="40382">MPSNTTTPARAGRKFKETSIRTGRKSTSPLQYGNRPVKSEQFSDELDAAIVHEPAAQDNRYEQIERERETLRMQAAEMKELQIIENLRHAEAVSYYEENLRVRNSTIKELQRILDEKLQATETAQTQYQEMKVVQELISDNYQTQIQSLEETCENLQLEKVSTEIRIQSLEKTCQDLQLEKVSIEDENHSLSVRIWGVEDELNQYKRDYESLRSTYDQLKENITEPRKEKENTILEQHELRTLSSPFVFLPSYMLRQELQQAKEEIKHLKGMRGGTVGSPSSFSDQGPPPSESFTSQAPPPPLFSGQDATKSLPRSQAFNTANAPATEFLVGRKQKTMVRETYEYQHEW</sequence>
<evidence type="ECO:0000256" key="2">
    <source>
        <dbReference type="SAM" id="MobiDB-lite"/>
    </source>
</evidence>
<dbReference type="AlphaFoldDB" id="A0A6A4HXM0"/>
<name>A0A6A4HXM0_9AGAR</name>
<accession>A0A6A4HXM0</accession>
<proteinExistence type="predicted"/>
<keyword evidence="4" id="KW-1185">Reference proteome</keyword>
<evidence type="ECO:0000313" key="4">
    <source>
        <dbReference type="Proteomes" id="UP000799118"/>
    </source>
</evidence>
<dbReference type="EMBL" id="ML769443">
    <property type="protein sequence ID" value="KAE9401687.1"/>
    <property type="molecule type" value="Genomic_DNA"/>
</dbReference>
<organism evidence="3 4">
    <name type="scientific">Gymnopus androsaceus JB14</name>
    <dbReference type="NCBI Taxonomy" id="1447944"/>
    <lineage>
        <taxon>Eukaryota</taxon>
        <taxon>Fungi</taxon>
        <taxon>Dikarya</taxon>
        <taxon>Basidiomycota</taxon>
        <taxon>Agaricomycotina</taxon>
        <taxon>Agaricomycetes</taxon>
        <taxon>Agaricomycetidae</taxon>
        <taxon>Agaricales</taxon>
        <taxon>Marasmiineae</taxon>
        <taxon>Omphalotaceae</taxon>
        <taxon>Gymnopus</taxon>
    </lineage>
</organism>
<feature type="region of interest" description="Disordered" evidence="2">
    <location>
        <begin position="1"/>
        <end position="37"/>
    </location>
</feature>
<evidence type="ECO:0000313" key="3">
    <source>
        <dbReference type="EMBL" id="KAE9401687.1"/>
    </source>
</evidence>
<feature type="coiled-coil region" evidence="1">
    <location>
        <begin position="61"/>
        <end position="222"/>
    </location>
</feature>
<dbReference type="Proteomes" id="UP000799118">
    <property type="component" value="Unassembled WGS sequence"/>
</dbReference>
<gene>
    <name evidence="3" type="ORF">BT96DRAFT_991851</name>
</gene>
<reference evidence="3" key="1">
    <citation type="journal article" date="2019" name="Environ. Microbiol.">
        <title>Fungal ecological strategies reflected in gene transcription - a case study of two litter decomposers.</title>
        <authorList>
            <person name="Barbi F."/>
            <person name="Kohler A."/>
            <person name="Barry K."/>
            <person name="Baskaran P."/>
            <person name="Daum C."/>
            <person name="Fauchery L."/>
            <person name="Ihrmark K."/>
            <person name="Kuo A."/>
            <person name="LaButti K."/>
            <person name="Lipzen A."/>
            <person name="Morin E."/>
            <person name="Grigoriev I.V."/>
            <person name="Henrissat B."/>
            <person name="Lindahl B."/>
            <person name="Martin F."/>
        </authorList>
    </citation>
    <scope>NUCLEOTIDE SEQUENCE</scope>
    <source>
        <strain evidence="3">JB14</strain>
    </source>
</reference>
<protein>
    <submittedName>
        <fullName evidence="3">Uncharacterized protein</fullName>
    </submittedName>
</protein>
<feature type="region of interest" description="Disordered" evidence="2">
    <location>
        <begin position="270"/>
        <end position="325"/>
    </location>
</feature>
<evidence type="ECO:0000256" key="1">
    <source>
        <dbReference type="SAM" id="Coils"/>
    </source>
</evidence>
<feature type="compositionally biased region" description="Polar residues" evidence="2">
    <location>
        <begin position="307"/>
        <end position="324"/>
    </location>
</feature>